<dbReference type="AlphaFoldDB" id="A0AAW0D228"/>
<organism evidence="2 3">
    <name type="scientific">Favolaschia claudopus</name>
    <dbReference type="NCBI Taxonomy" id="2862362"/>
    <lineage>
        <taxon>Eukaryota</taxon>
        <taxon>Fungi</taxon>
        <taxon>Dikarya</taxon>
        <taxon>Basidiomycota</taxon>
        <taxon>Agaricomycotina</taxon>
        <taxon>Agaricomycetes</taxon>
        <taxon>Agaricomycetidae</taxon>
        <taxon>Agaricales</taxon>
        <taxon>Marasmiineae</taxon>
        <taxon>Mycenaceae</taxon>
        <taxon>Favolaschia</taxon>
    </lineage>
</organism>
<proteinExistence type="predicted"/>
<sequence length="683" mass="75937">MMVSTPSDAAGDTALINRLSLQQLMGFCDHLYGDGFATSNPSKLVQTSWIDPDALRNYLRKSLPSTDVVRVIAHQFTTHKSTRVHQLKYLDNQIPTCRPVQKIPTGYILDFSDSIWDESLAAANGCIDNLLKDVVGHFHTIEFWLGSSGQDDSQAQVTFKPGADSVECYQVRADCGSIYFCDLLDRNLINVVRYNLETVSREILLEAQRETQRKDGSGDTGLLALILVRLKTVAAGAAPVITSSNRSPIQGPSGGHTHFVACSGWTTLFRNGHRTCALPIDVEHGYLDLELKGKCKATAPIDSCSNNTTPCSNVIHPHTGYAHVVNGMSVESPIVKHKCLSANQLYLNDKGKEARYYHRWQEFPDNGVVIFVCYTSMLALLDDAGVELFEDDTTFKQLRDLNEWKLVICYKVLQRNHHLSRLQVFEGLKRTTSERSESTSIRLLVVSTPARDNVQQSPSSTSIVRQRTPSSGSLTLYAAQILGASWSLLKTNQPKYSGIYTEDPAEFATCFVMLCSVHVLCGIKDFRGMVSDADFWCLQNFQHLRSHDEGVEFTQFVAGLGIKKISGMHVWTNRATVINLPLVDGMEGSRKLDYKTLCIARKVREAHEREDQVIELQAKLDASRAMRKESMAMGKELQAELKAAKSNKMTQRKSTKPVVVSSLSSGRMKNTQVHTDAGDKCTS</sequence>
<dbReference type="EMBL" id="JAWWNJ010000011">
    <property type="protein sequence ID" value="KAK7044992.1"/>
    <property type="molecule type" value="Genomic_DNA"/>
</dbReference>
<reference evidence="2 3" key="1">
    <citation type="journal article" date="2024" name="J Genomics">
        <title>Draft genome sequencing and assembly of Favolaschia claudopus CIRM-BRFM 2984 isolated from oak limbs.</title>
        <authorList>
            <person name="Navarro D."/>
            <person name="Drula E."/>
            <person name="Chaduli D."/>
            <person name="Cazenave R."/>
            <person name="Ahrendt S."/>
            <person name="Wang J."/>
            <person name="Lipzen A."/>
            <person name="Daum C."/>
            <person name="Barry K."/>
            <person name="Grigoriev I.V."/>
            <person name="Favel A."/>
            <person name="Rosso M.N."/>
            <person name="Martin F."/>
        </authorList>
    </citation>
    <scope>NUCLEOTIDE SEQUENCE [LARGE SCALE GENOMIC DNA]</scope>
    <source>
        <strain evidence="2 3">CIRM-BRFM 2984</strain>
    </source>
</reference>
<dbReference type="Proteomes" id="UP001362999">
    <property type="component" value="Unassembled WGS sequence"/>
</dbReference>
<gene>
    <name evidence="2" type="ORF">R3P38DRAFT_3347224</name>
</gene>
<evidence type="ECO:0000313" key="2">
    <source>
        <dbReference type="EMBL" id="KAK7044992.1"/>
    </source>
</evidence>
<feature type="region of interest" description="Disordered" evidence="1">
    <location>
        <begin position="644"/>
        <end position="683"/>
    </location>
</feature>
<keyword evidence="3" id="KW-1185">Reference proteome</keyword>
<accession>A0AAW0D228</accession>
<feature type="compositionally biased region" description="Polar residues" evidence="1">
    <location>
        <begin position="661"/>
        <end position="674"/>
    </location>
</feature>
<evidence type="ECO:0000313" key="3">
    <source>
        <dbReference type="Proteomes" id="UP001362999"/>
    </source>
</evidence>
<evidence type="ECO:0000256" key="1">
    <source>
        <dbReference type="SAM" id="MobiDB-lite"/>
    </source>
</evidence>
<name>A0AAW0D228_9AGAR</name>
<protein>
    <submittedName>
        <fullName evidence="2">Uncharacterized protein</fullName>
    </submittedName>
</protein>
<comment type="caution">
    <text evidence="2">The sequence shown here is derived from an EMBL/GenBank/DDBJ whole genome shotgun (WGS) entry which is preliminary data.</text>
</comment>